<protein>
    <submittedName>
        <fullName evidence="1">Uncharacterized protein</fullName>
    </submittedName>
</protein>
<comment type="caution">
    <text evidence="1">The sequence shown here is derived from an EMBL/GenBank/DDBJ whole genome shotgun (WGS) entry which is preliminary data.</text>
</comment>
<organism evidence="1 2">
    <name type="scientific">Carya illinoinensis</name>
    <name type="common">Pecan</name>
    <dbReference type="NCBI Taxonomy" id="32201"/>
    <lineage>
        <taxon>Eukaryota</taxon>
        <taxon>Viridiplantae</taxon>
        <taxon>Streptophyta</taxon>
        <taxon>Embryophyta</taxon>
        <taxon>Tracheophyta</taxon>
        <taxon>Spermatophyta</taxon>
        <taxon>Magnoliopsida</taxon>
        <taxon>eudicotyledons</taxon>
        <taxon>Gunneridae</taxon>
        <taxon>Pentapetalae</taxon>
        <taxon>rosids</taxon>
        <taxon>fabids</taxon>
        <taxon>Fagales</taxon>
        <taxon>Juglandaceae</taxon>
        <taxon>Carya</taxon>
    </lineage>
</organism>
<accession>A0A922EQ31</accession>
<dbReference type="EMBL" id="CM031830">
    <property type="protein sequence ID" value="KAG6707878.1"/>
    <property type="molecule type" value="Genomic_DNA"/>
</dbReference>
<reference evidence="1" key="1">
    <citation type="submission" date="2021-01" db="EMBL/GenBank/DDBJ databases">
        <authorList>
            <person name="Lovell J.T."/>
            <person name="Bentley N."/>
            <person name="Bhattarai G."/>
            <person name="Jenkins J.W."/>
            <person name="Sreedasyam A."/>
            <person name="Alarcon Y."/>
            <person name="Bock C."/>
            <person name="Boston L."/>
            <person name="Carlson J."/>
            <person name="Cervantes K."/>
            <person name="Clermont K."/>
            <person name="Krom N."/>
            <person name="Kubenka K."/>
            <person name="Mamidi S."/>
            <person name="Mattison C."/>
            <person name="Monteros M."/>
            <person name="Pisani C."/>
            <person name="Plott C."/>
            <person name="Rajasekar S."/>
            <person name="Rhein H.S."/>
            <person name="Rohla C."/>
            <person name="Song M."/>
            <person name="Hilaire R.S."/>
            <person name="Shu S."/>
            <person name="Wells L."/>
            <person name="Wang X."/>
            <person name="Webber J."/>
            <person name="Heerema R.J."/>
            <person name="Klein P."/>
            <person name="Conner P."/>
            <person name="Grauke L."/>
            <person name="Grimwood J."/>
            <person name="Schmutz J."/>
            <person name="Randall J.J."/>
        </authorList>
    </citation>
    <scope>NUCLEOTIDE SEQUENCE</scope>
    <source>
        <tissue evidence="1">Leaf</tissue>
    </source>
</reference>
<feature type="non-terminal residue" evidence="1">
    <location>
        <position position="1"/>
    </location>
</feature>
<dbReference type="Proteomes" id="UP000811246">
    <property type="component" value="Chromosome 6"/>
</dbReference>
<evidence type="ECO:0000313" key="1">
    <source>
        <dbReference type="EMBL" id="KAG6707878.1"/>
    </source>
</evidence>
<evidence type="ECO:0000313" key="2">
    <source>
        <dbReference type="Proteomes" id="UP000811246"/>
    </source>
</evidence>
<dbReference type="PANTHER" id="PTHR31009">
    <property type="entry name" value="S-ADENOSYL-L-METHIONINE:CARBOXYL METHYLTRANSFERASE FAMILY PROTEIN"/>
    <property type="match status" value="1"/>
</dbReference>
<proteinExistence type="predicted"/>
<gene>
    <name evidence="1" type="ORF">I3842_06G054000</name>
</gene>
<dbReference type="Pfam" id="PF03492">
    <property type="entry name" value="Methyltransf_7"/>
    <property type="match status" value="1"/>
</dbReference>
<dbReference type="GO" id="GO:0008168">
    <property type="term" value="F:methyltransferase activity"/>
    <property type="evidence" value="ECO:0007669"/>
    <property type="project" value="InterPro"/>
</dbReference>
<name>A0A922EQ31_CARIL</name>
<dbReference type="InterPro" id="IPR005299">
    <property type="entry name" value="MeTrfase_7"/>
</dbReference>
<sequence>TLTTRGDHFNIQNEGSRQQKNLKTKLSPYESGKYISWFAKRQCNILYPTPLAQRLSANVEKRKIDEEIAEKLDVLNFLSTSKTIRIADLGCATGPNTFNAMQDLIEAIVHKYKSLCPTTPLPEFQVFFNDQASNDFNSLFNALPAERQYFVVGVPGSFHNQLFPESSLHFVYTCYALQWLSTLPEELSDKNSPICNKGRVHYTNAPHEVLNAYSTQFATDVENFLNARAKELVPGGMMVMILSGIPTGMPYSKIPSGILFDFISSILMNMATEGLIKEDEVDSFNIPFYAASPEEMTGLVERNGYFSIERMELTNPATWLGSGPIDIQAWVMHVRAAMEGIFTEHFSRSEIIDQMFKQMTEKLSDCSEDLKSRSQEKVQLFVVLKRK</sequence>
<dbReference type="AlphaFoldDB" id="A0A922EQ31"/>